<evidence type="ECO:0000313" key="2">
    <source>
        <dbReference type="Proteomes" id="UP001059209"/>
    </source>
</evidence>
<dbReference type="Proteomes" id="UP001059209">
    <property type="component" value="Chromosome"/>
</dbReference>
<name>A0ABY5Y9X7_9FLAO</name>
<protein>
    <recommendedName>
        <fullName evidence="3">Lipoprotein</fullName>
    </recommendedName>
</protein>
<sequence>MKSIKKIIILFSFIIITQCNTEEDLTFSITTNYVGKLDKSSLARDLDLIYAKDSIVRDTIQSNFGSGSSKIKIYEKGGPLLLTLTPNTDSIPTIQNVLINDKRFKTDKGINIESTFKDIQEKYEIKKIITSINNVIILLKDSDIYFTIDKAELPENLRYKANTNIEAVQIPRCGKNKIHDGRLGLIIYQL</sequence>
<evidence type="ECO:0008006" key="3">
    <source>
        <dbReference type="Google" id="ProtNLM"/>
    </source>
</evidence>
<accession>A0ABY5Y9X7</accession>
<evidence type="ECO:0000313" key="1">
    <source>
        <dbReference type="EMBL" id="UWX55641.1"/>
    </source>
</evidence>
<dbReference type="RefSeq" id="WP_260573686.1">
    <property type="nucleotide sequence ID" value="NZ_CP104205.1"/>
</dbReference>
<dbReference type="EMBL" id="CP104205">
    <property type="protein sequence ID" value="UWX55641.1"/>
    <property type="molecule type" value="Genomic_DNA"/>
</dbReference>
<reference evidence="1" key="1">
    <citation type="submission" date="2022-09" db="EMBL/GenBank/DDBJ databases">
        <title>Maribacter litopenaei sp. nov., isolated from the intestinal tract of the Pacific White Shrimp, Litopenaeus vannamei.</title>
        <authorList>
            <person name="Kim S.Y."/>
            <person name="Hwang C.Y."/>
        </authorList>
    </citation>
    <scope>NUCLEOTIDE SEQUENCE</scope>
    <source>
        <strain evidence="1">HL-LV01</strain>
    </source>
</reference>
<proteinExistence type="predicted"/>
<gene>
    <name evidence="1" type="ORF">NYZ99_04045</name>
</gene>
<organism evidence="1 2">
    <name type="scientific">Maribacter litopenaei</name>
    <dbReference type="NCBI Taxonomy" id="2976127"/>
    <lineage>
        <taxon>Bacteria</taxon>
        <taxon>Pseudomonadati</taxon>
        <taxon>Bacteroidota</taxon>
        <taxon>Flavobacteriia</taxon>
        <taxon>Flavobacteriales</taxon>
        <taxon>Flavobacteriaceae</taxon>
        <taxon>Maribacter</taxon>
    </lineage>
</organism>
<keyword evidence="2" id="KW-1185">Reference proteome</keyword>